<dbReference type="EMBL" id="SSWX01000001">
    <property type="protein sequence ID" value="THJ36568.1"/>
    <property type="molecule type" value="Genomic_DNA"/>
</dbReference>
<gene>
    <name evidence="3" type="ORF">E8K88_01355</name>
</gene>
<protein>
    <recommendedName>
        <fullName evidence="5">Lipoprotein</fullName>
    </recommendedName>
</protein>
<reference evidence="3 4" key="1">
    <citation type="submission" date="2019-04" db="EMBL/GenBank/DDBJ databases">
        <title>Lampropedia sp YIM MLB12 draf genome.</title>
        <authorList>
            <person name="Wang Y.-X."/>
        </authorList>
    </citation>
    <scope>NUCLEOTIDE SEQUENCE [LARGE SCALE GENOMIC DNA]</scope>
    <source>
        <strain evidence="3 4">YIM MLB12</strain>
    </source>
</reference>
<feature type="region of interest" description="Disordered" evidence="1">
    <location>
        <begin position="112"/>
        <end position="134"/>
    </location>
</feature>
<evidence type="ECO:0008006" key="5">
    <source>
        <dbReference type="Google" id="ProtNLM"/>
    </source>
</evidence>
<evidence type="ECO:0000313" key="4">
    <source>
        <dbReference type="Proteomes" id="UP000306236"/>
    </source>
</evidence>
<dbReference type="AlphaFoldDB" id="A0A4S5C274"/>
<dbReference type="Proteomes" id="UP000306236">
    <property type="component" value="Unassembled WGS sequence"/>
</dbReference>
<comment type="caution">
    <text evidence="3">The sequence shown here is derived from an EMBL/GenBank/DDBJ whole genome shotgun (WGS) entry which is preliminary data.</text>
</comment>
<evidence type="ECO:0000256" key="2">
    <source>
        <dbReference type="SAM" id="SignalP"/>
    </source>
</evidence>
<evidence type="ECO:0000313" key="3">
    <source>
        <dbReference type="EMBL" id="THJ36568.1"/>
    </source>
</evidence>
<dbReference type="RefSeq" id="WP_136404827.1">
    <property type="nucleotide sequence ID" value="NZ_SSWX01000001.1"/>
</dbReference>
<dbReference type="PROSITE" id="PS51257">
    <property type="entry name" value="PROKAR_LIPOPROTEIN"/>
    <property type="match status" value="1"/>
</dbReference>
<name>A0A4S5C274_9BURK</name>
<evidence type="ECO:0000256" key="1">
    <source>
        <dbReference type="SAM" id="MobiDB-lite"/>
    </source>
</evidence>
<keyword evidence="4" id="KW-1185">Reference proteome</keyword>
<accession>A0A4S5C274</accession>
<feature type="signal peptide" evidence="2">
    <location>
        <begin position="1"/>
        <end position="20"/>
    </location>
</feature>
<proteinExistence type="predicted"/>
<dbReference type="OrthoDB" id="6636193at2"/>
<feature type="compositionally biased region" description="Low complexity" evidence="1">
    <location>
        <begin position="118"/>
        <end position="134"/>
    </location>
</feature>
<organism evidence="3 4">
    <name type="scientific">Lampropedia aestuarii</name>
    <dbReference type="NCBI Taxonomy" id="2562762"/>
    <lineage>
        <taxon>Bacteria</taxon>
        <taxon>Pseudomonadati</taxon>
        <taxon>Pseudomonadota</taxon>
        <taxon>Betaproteobacteria</taxon>
        <taxon>Burkholderiales</taxon>
        <taxon>Comamonadaceae</taxon>
        <taxon>Lampropedia</taxon>
    </lineage>
</organism>
<feature type="chain" id="PRO_5020610688" description="Lipoprotein" evidence="2">
    <location>
        <begin position="21"/>
        <end position="249"/>
    </location>
</feature>
<keyword evidence="2" id="KW-0732">Signal</keyword>
<sequence length="249" mass="26787">MLFLRLALYCATMLALSACAPRIPRFTVQVDALTSPQAGQHTSYMLGVNNEPNDPVQAPLPGSIADTNRTLIAHGFVPAPSADQATLRIELRYGISAPQTETIIHDRPIQGKTGAQASSTTVTSVSPSGETSTTTSYKPAYGVIGYRQETELRTTYTSYAVLSAFDAKEKSAMGNPIEIWRIAMRQTSAVNDLERLFPVMLAAAAPYIGASTGKRIDVILDEDDASILMVKGLPVPAKNGKKEEEKAKK</sequence>